<dbReference type="EMBL" id="VHSH01000006">
    <property type="protein sequence ID" value="TQV78421.1"/>
    <property type="molecule type" value="Genomic_DNA"/>
</dbReference>
<name>A0A545TMP1_9PROT</name>
<evidence type="ECO:0000256" key="1">
    <source>
        <dbReference type="ARBA" id="ARBA00023015"/>
    </source>
</evidence>
<dbReference type="PROSITE" id="PS50949">
    <property type="entry name" value="HTH_GNTR"/>
    <property type="match status" value="1"/>
</dbReference>
<dbReference type="GO" id="GO:0003700">
    <property type="term" value="F:DNA-binding transcription factor activity"/>
    <property type="evidence" value="ECO:0007669"/>
    <property type="project" value="InterPro"/>
</dbReference>
<proteinExistence type="predicted"/>
<keyword evidence="2" id="KW-0238">DNA-binding</keyword>
<dbReference type="SMART" id="SM00345">
    <property type="entry name" value="HTH_GNTR"/>
    <property type="match status" value="1"/>
</dbReference>
<dbReference type="AlphaFoldDB" id="A0A545TMP1"/>
<dbReference type="Proteomes" id="UP000315252">
    <property type="component" value="Unassembled WGS sequence"/>
</dbReference>
<evidence type="ECO:0000313" key="6">
    <source>
        <dbReference type="Proteomes" id="UP000315252"/>
    </source>
</evidence>
<evidence type="ECO:0000256" key="3">
    <source>
        <dbReference type="ARBA" id="ARBA00023163"/>
    </source>
</evidence>
<dbReference type="Gene3D" id="1.10.10.10">
    <property type="entry name" value="Winged helix-like DNA-binding domain superfamily/Winged helix DNA-binding domain"/>
    <property type="match status" value="1"/>
</dbReference>
<dbReference type="OrthoDB" id="9812290at2"/>
<evidence type="ECO:0000256" key="2">
    <source>
        <dbReference type="ARBA" id="ARBA00023125"/>
    </source>
</evidence>
<dbReference type="SUPFAM" id="SSF48008">
    <property type="entry name" value="GntR ligand-binding domain-like"/>
    <property type="match status" value="1"/>
</dbReference>
<dbReference type="Pfam" id="PF00392">
    <property type="entry name" value="GntR"/>
    <property type="match status" value="1"/>
</dbReference>
<dbReference type="InterPro" id="IPR000524">
    <property type="entry name" value="Tscrpt_reg_HTH_GntR"/>
</dbReference>
<keyword evidence="3" id="KW-0804">Transcription</keyword>
<dbReference type="InterPro" id="IPR008920">
    <property type="entry name" value="TF_FadR/GntR_C"/>
</dbReference>
<dbReference type="PANTHER" id="PTHR43537">
    <property type="entry name" value="TRANSCRIPTIONAL REGULATOR, GNTR FAMILY"/>
    <property type="match status" value="1"/>
</dbReference>
<dbReference type="SUPFAM" id="SSF46785">
    <property type="entry name" value="Winged helix' DNA-binding domain"/>
    <property type="match status" value="1"/>
</dbReference>
<keyword evidence="1" id="KW-0805">Transcription regulation</keyword>
<organism evidence="5 6">
    <name type="scientific">Denitrobaculum tricleocarpae</name>
    <dbReference type="NCBI Taxonomy" id="2591009"/>
    <lineage>
        <taxon>Bacteria</taxon>
        <taxon>Pseudomonadati</taxon>
        <taxon>Pseudomonadota</taxon>
        <taxon>Alphaproteobacteria</taxon>
        <taxon>Rhodospirillales</taxon>
        <taxon>Rhodospirillaceae</taxon>
        <taxon>Denitrobaculum</taxon>
    </lineage>
</organism>
<feature type="domain" description="HTH gntR-type" evidence="4">
    <location>
        <begin position="21"/>
        <end position="88"/>
    </location>
</feature>
<dbReference type="InterPro" id="IPR036388">
    <property type="entry name" value="WH-like_DNA-bd_sf"/>
</dbReference>
<protein>
    <submittedName>
        <fullName evidence="5">GntR family transcriptional regulator</fullName>
    </submittedName>
</protein>
<comment type="caution">
    <text evidence="5">The sequence shown here is derived from an EMBL/GenBank/DDBJ whole genome shotgun (WGS) entry which is preliminary data.</text>
</comment>
<dbReference type="Pfam" id="PF07729">
    <property type="entry name" value="FCD"/>
    <property type="match status" value="1"/>
</dbReference>
<accession>A0A545TMP1</accession>
<dbReference type="InterPro" id="IPR036390">
    <property type="entry name" value="WH_DNA-bd_sf"/>
</dbReference>
<reference evidence="5 6" key="1">
    <citation type="submission" date="2019-06" db="EMBL/GenBank/DDBJ databases">
        <title>Whole genome sequence for Rhodospirillaceae sp. R148.</title>
        <authorList>
            <person name="Wang G."/>
        </authorList>
    </citation>
    <scope>NUCLEOTIDE SEQUENCE [LARGE SCALE GENOMIC DNA]</scope>
    <source>
        <strain evidence="5 6">R148</strain>
    </source>
</reference>
<keyword evidence="6" id="KW-1185">Reference proteome</keyword>
<dbReference type="InterPro" id="IPR011711">
    <property type="entry name" value="GntR_C"/>
</dbReference>
<dbReference type="SMART" id="SM00895">
    <property type="entry name" value="FCD"/>
    <property type="match status" value="1"/>
</dbReference>
<dbReference type="Gene3D" id="1.20.120.530">
    <property type="entry name" value="GntR ligand-binding domain-like"/>
    <property type="match status" value="1"/>
</dbReference>
<gene>
    <name evidence="5" type="ORF">FKG95_17810</name>
</gene>
<dbReference type="CDD" id="cd07377">
    <property type="entry name" value="WHTH_GntR"/>
    <property type="match status" value="1"/>
</dbReference>
<sequence length="270" mass="30800">MHGSKHPRKSEYGFLGISRPPSLTNQVAKRIAAAIDEGTFQPGARLVETRLAEMFRVSRGPIREALKTLETENIVVIKPGRGTFVAAPSCDDIEQIVAVRAVLEGLAARAVAANRNKQELGQLNLLCKSMCDAVKRGDIAGYQQLDWRIHELLFEFSKNRLVIQSWQSMRCQLNLYWRGRINNLALIEKLALQTCVLVRCLFEDEPNEVGDIFRSHIILANYEVMIRPIPEWLKSYITHMIDENQQIHRLQDEFTRAEAMSRKSETRKTG</sequence>
<dbReference type="GO" id="GO:0003677">
    <property type="term" value="F:DNA binding"/>
    <property type="evidence" value="ECO:0007669"/>
    <property type="project" value="UniProtKB-KW"/>
</dbReference>
<evidence type="ECO:0000313" key="5">
    <source>
        <dbReference type="EMBL" id="TQV78421.1"/>
    </source>
</evidence>
<evidence type="ECO:0000259" key="4">
    <source>
        <dbReference type="PROSITE" id="PS50949"/>
    </source>
</evidence>
<dbReference type="PANTHER" id="PTHR43537:SF5">
    <property type="entry name" value="UXU OPERON TRANSCRIPTIONAL REGULATOR"/>
    <property type="match status" value="1"/>
</dbReference>